<feature type="compositionally biased region" description="Basic and acidic residues" evidence="1">
    <location>
        <begin position="244"/>
        <end position="257"/>
    </location>
</feature>
<organism evidence="2">
    <name type="scientific">uncultured organism MedDCM-OCT-S04-C16</name>
    <dbReference type="NCBI Taxonomy" id="743610"/>
    <lineage>
        <taxon>unclassified sequences</taxon>
        <taxon>environmental samples</taxon>
    </lineage>
</organism>
<proteinExistence type="predicted"/>
<protein>
    <submittedName>
        <fullName evidence="2">Uncharacterized protein</fullName>
    </submittedName>
</protein>
<feature type="compositionally biased region" description="Polar residues" evidence="1">
    <location>
        <begin position="474"/>
        <end position="497"/>
    </location>
</feature>
<reference evidence="2" key="1">
    <citation type="journal article" date="2010" name="ISME J.">
        <title>Metagenome of the Mediterranean deep chlorophyll maximum studied by direct and fosmid library 454 pyrosequencing.</title>
        <authorList>
            <person name="Ghai R."/>
            <person name="Martin-Cuadrado A.B."/>
            <person name="Molto A.G."/>
            <person name="Heredia I.G."/>
            <person name="Cabrera R."/>
            <person name="Martin J."/>
            <person name="Verdu M."/>
            <person name="Deschamps P."/>
            <person name="Moreira D."/>
            <person name="Lopez-Garcia P."/>
            <person name="Mira A."/>
            <person name="Rodriguez-Valera F."/>
        </authorList>
    </citation>
    <scope>NUCLEOTIDE SEQUENCE</scope>
</reference>
<feature type="region of interest" description="Disordered" evidence="1">
    <location>
        <begin position="210"/>
        <end position="273"/>
    </location>
</feature>
<feature type="compositionally biased region" description="Polar residues" evidence="1">
    <location>
        <begin position="258"/>
        <end position="268"/>
    </location>
</feature>
<feature type="region of interest" description="Disordered" evidence="1">
    <location>
        <begin position="304"/>
        <end position="325"/>
    </location>
</feature>
<sequence>MSFSQQSYTGQGITQQNVVDQSGQNIARGIEAFGEGLSRGIRGRAKAKSQAASLRSKLLPHADSLAEKYKVDPGNWKAFLDDQGLGQLQGISEGYIVSMAKELHDQKVTQNQLAINKVNQTGAAVQGILQANMPGDVPVDKHDYTDQIGKAKAEEERLAGMMRFAPKPEGSMETGASLRYVQQQPMGNVSGPDYLQQSTMGYTPEITTASKSYNPFTGPPASSLSGAREQSEIAPGQAIPRSALEQEKLEQRARRESQQSNLPSQGYAQSIAGKAAQAREALGQLDEEISKPLEDVRNQLEILEERQSFEQSKPDSRPETAKEFSARRTKTLKKLIDDNPLAATTIYTALMGSKAEAPKLDAEARKAVGFADRMDNAEAELSKVMENFDPSGSFQGLASVMPNIAKSEERQMYEALALDWITANLRRESGAAIGEKEYENDLKKYFPAAGDSAETVKLKESLRQQAVKSIMGPIQSSYPTLKPSGTSRVSPAQQSNAREVEYGNNGLAIQ</sequence>
<feature type="region of interest" description="Disordered" evidence="1">
    <location>
        <begin position="473"/>
        <end position="510"/>
    </location>
</feature>
<evidence type="ECO:0000256" key="1">
    <source>
        <dbReference type="SAM" id="MobiDB-lite"/>
    </source>
</evidence>
<dbReference type="AlphaFoldDB" id="D6PJX3"/>
<feature type="compositionally biased region" description="Polar residues" evidence="1">
    <location>
        <begin position="210"/>
        <end position="225"/>
    </location>
</feature>
<accession>D6PJX3</accession>
<dbReference type="EMBL" id="GU943115">
    <property type="protein sequence ID" value="ADD96024.1"/>
    <property type="molecule type" value="Genomic_DNA"/>
</dbReference>
<name>D6PJX3_9ZZZZ</name>
<evidence type="ECO:0000313" key="2">
    <source>
        <dbReference type="EMBL" id="ADD96024.1"/>
    </source>
</evidence>